<accession>A0A3N6MHJ3</accession>
<keyword evidence="2" id="KW-0813">Transport</keyword>
<evidence type="ECO:0000256" key="7">
    <source>
        <dbReference type="ARBA" id="ARBA00023136"/>
    </source>
</evidence>
<dbReference type="InterPro" id="IPR000515">
    <property type="entry name" value="MetI-like"/>
</dbReference>
<organism evidence="10 11">
    <name type="scientific">Natrarchaeobius chitinivorans</name>
    <dbReference type="NCBI Taxonomy" id="1679083"/>
    <lineage>
        <taxon>Archaea</taxon>
        <taxon>Methanobacteriati</taxon>
        <taxon>Methanobacteriota</taxon>
        <taxon>Stenosarchaea group</taxon>
        <taxon>Halobacteria</taxon>
        <taxon>Halobacteriales</taxon>
        <taxon>Natrialbaceae</taxon>
        <taxon>Natrarchaeobius</taxon>
    </lineage>
</organism>
<keyword evidence="6 8" id="KW-1133">Transmembrane helix</keyword>
<dbReference type="InterPro" id="IPR035906">
    <property type="entry name" value="MetI-like_sf"/>
</dbReference>
<feature type="transmembrane region" description="Helical" evidence="8">
    <location>
        <begin position="199"/>
        <end position="222"/>
    </location>
</feature>
<proteinExistence type="predicted"/>
<dbReference type="PANTHER" id="PTHR43357:SF4">
    <property type="entry name" value="INNER MEMBRANE ABC TRANSPORTER PERMEASE PROTEIN YDCV"/>
    <property type="match status" value="1"/>
</dbReference>
<feature type="transmembrane region" description="Helical" evidence="8">
    <location>
        <begin position="109"/>
        <end position="130"/>
    </location>
</feature>
<evidence type="ECO:0000256" key="8">
    <source>
        <dbReference type="SAM" id="Phobius"/>
    </source>
</evidence>
<feature type="transmembrane region" description="Helical" evidence="8">
    <location>
        <begin position="254"/>
        <end position="275"/>
    </location>
</feature>
<feature type="transmembrane region" description="Helical" evidence="8">
    <location>
        <begin position="372"/>
        <end position="394"/>
    </location>
</feature>
<evidence type="ECO:0000313" key="11">
    <source>
        <dbReference type="Proteomes" id="UP000281431"/>
    </source>
</evidence>
<comment type="subcellular location">
    <subcellularLocation>
        <location evidence="1">Cell inner membrane</location>
        <topology evidence="1">Multi-pass membrane protein</topology>
    </subcellularLocation>
</comment>
<keyword evidence="11" id="KW-1185">Reference proteome</keyword>
<comment type="caution">
    <text evidence="10">The sequence shown here is derived from an EMBL/GenBank/DDBJ whole genome shotgun (WGS) entry which is preliminary data.</text>
</comment>
<evidence type="ECO:0000256" key="3">
    <source>
        <dbReference type="ARBA" id="ARBA00022475"/>
    </source>
</evidence>
<dbReference type="PANTHER" id="PTHR43357">
    <property type="entry name" value="INNER MEMBRANE ABC TRANSPORTER PERMEASE PROTEIN YDCV"/>
    <property type="match status" value="1"/>
</dbReference>
<feature type="transmembrane region" description="Helical" evidence="8">
    <location>
        <begin position="21"/>
        <end position="49"/>
    </location>
</feature>
<evidence type="ECO:0000259" key="9">
    <source>
        <dbReference type="PROSITE" id="PS50928"/>
    </source>
</evidence>
<feature type="transmembrane region" description="Helical" evidence="8">
    <location>
        <begin position="487"/>
        <end position="508"/>
    </location>
</feature>
<dbReference type="CDD" id="cd06261">
    <property type="entry name" value="TM_PBP2"/>
    <property type="match status" value="2"/>
</dbReference>
<dbReference type="AlphaFoldDB" id="A0A3N6MHJ3"/>
<feature type="transmembrane region" description="Helical" evidence="8">
    <location>
        <begin position="406"/>
        <end position="427"/>
    </location>
</feature>
<dbReference type="SUPFAM" id="SSF161098">
    <property type="entry name" value="MetI-like"/>
    <property type="match status" value="2"/>
</dbReference>
<dbReference type="GO" id="GO:0005886">
    <property type="term" value="C:plasma membrane"/>
    <property type="evidence" value="ECO:0007669"/>
    <property type="project" value="UniProtKB-SubCell"/>
</dbReference>
<protein>
    <submittedName>
        <fullName evidence="10">Iron ABC transporter permease</fullName>
    </submittedName>
</protein>
<evidence type="ECO:0000256" key="2">
    <source>
        <dbReference type="ARBA" id="ARBA00022448"/>
    </source>
</evidence>
<dbReference type="Proteomes" id="UP000281431">
    <property type="component" value="Unassembled WGS sequence"/>
</dbReference>
<reference evidence="10 11" key="1">
    <citation type="submission" date="2018-10" db="EMBL/GenBank/DDBJ databases">
        <title>Natrarchaeobius chitinivorans gen. nov., sp. nov., and Natrarchaeobius haloalkaliphilus sp. nov., alkaliphilic, chitin-utilizing haloarchaea from hypersaline alkaline lakes.</title>
        <authorList>
            <person name="Sorokin D.Y."/>
            <person name="Elcheninov A.G."/>
            <person name="Kostrikina N.A."/>
            <person name="Bale N.J."/>
            <person name="Sinninghe Damste J.S."/>
            <person name="Khijniak T.V."/>
            <person name="Kublanov I.V."/>
            <person name="Toshchakov S.V."/>
        </authorList>
    </citation>
    <scope>NUCLEOTIDE SEQUENCE [LARGE SCALE GENOMIC DNA]</scope>
    <source>
        <strain evidence="10 11">AArcht7</strain>
    </source>
</reference>
<evidence type="ECO:0000313" key="10">
    <source>
        <dbReference type="EMBL" id="RQH02608.1"/>
    </source>
</evidence>
<dbReference type="PROSITE" id="PS50928">
    <property type="entry name" value="ABC_TM1"/>
    <property type="match status" value="2"/>
</dbReference>
<dbReference type="EMBL" id="REFZ01000002">
    <property type="protein sequence ID" value="RQH02608.1"/>
    <property type="molecule type" value="Genomic_DNA"/>
</dbReference>
<evidence type="ECO:0000256" key="1">
    <source>
        <dbReference type="ARBA" id="ARBA00004429"/>
    </source>
</evidence>
<dbReference type="GO" id="GO:0055085">
    <property type="term" value="P:transmembrane transport"/>
    <property type="evidence" value="ECO:0007669"/>
    <property type="project" value="InterPro"/>
</dbReference>
<feature type="transmembrane region" description="Helical" evidence="8">
    <location>
        <begin position="73"/>
        <end position="97"/>
    </location>
</feature>
<dbReference type="OrthoDB" id="45815at2157"/>
<evidence type="ECO:0000256" key="5">
    <source>
        <dbReference type="ARBA" id="ARBA00022692"/>
    </source>
</evidence>
<feature type="transmembrane region" description="Helical" evidence="8">
    <location>
        <begin position="150"/>
        <end position="178"/>
    </location>
</feature>
<evidence type="ECO:0000256" key="6">
    <source>
        <dbReference type="ARBA" id="ARBA00022989"/>
    </source>
</evidence>
<keyword evidence="3" id="KW-1003">Cell membrane</keyword>
<feature type="domain" description="ABC transmembrane type-1" evidence="9">
    <location>
        <begin position="74"/>
        <end position="275"/>
    </location>
</feature>
<sequence>MTADGYYRSQLKGMMSARRPQIYGGLIVLGLALITILPLVTTFVISFYADGASLLDEFSTANWIDAIFGYPDVILNTLVFAFGSALLTTALSVFISWSIARTNVPFGRIWYYLLFGMIFIPPIVWEAVWIRLLGPNGFYNALLPFHLDVFSLYGMILVQGIFMLPLSLIVLIPVFANVDNSLEEASRMSGGGVLRTIRSVTLPLVMPGILASFLLVLVISLGNLRVPLMIGLPADIYVLPSKIYEDAVQAPTQYGAAFVDGTLLILFALPIFYFYRKALGDTGRYETIGGEAFSQAPVELSRRGRYLLSSVIGLLLVVVTVVPVLVMIHGSFSPYIVPFQDLFTGSHPSFTLQPYTVLLDDLTAQRAVRNSFIAATIATLLTIFGSVFLSWVVYKSDIAYRKVIDYMSFLPIALTSVSLALGFIVIFLRIFPIGIYGTIWIIVLAYVTRSLATTIRVVTPSVQQIQDVLLEAGVMSGANKVTRIRTIVFPLILSTVHAVGALRFAILFHELPVSLLLQPANLPLLAPYLYELSVQGNYPRLAAIGVCVTAFLVVATVVIHRLGSSDDT</sequence>
<feature type="transmembrane region" description="Helical" evidence="8">
    <location>
        <begin position="306"/>
        <end position="328"/>
    </location>
</feature>
<keyword evidence="7 8" id="KW-0472">Membrane</keyword>
<keyword evidence="5 8" id="KW-0812">Transmembrane</keyword>
<feature type="transmembrane region" description="Helical" evidence="8">
    <location>
        <begin position="538"/>
        <end position="559"/>
    </location>
</feature>
<evidence type="ECO:0000256" key="4">
    <source>
        <dbReference type="ARBA" id="ARBA00022519"/>
    </source>
</evidence>
<dbReference type="Gene3D" id="1.10.3720.10">
    <property type="entry name" value="MetI-like"/>
    <property type="match status" value="2"/>
</dbReference>
<name>A0A3N6MHJ3_NATCH</name>
<feature type="transmembrane region" description="Helical" evidence="8">
    <location>
        <begin position="433"/>
        <end position="452"/>
    </location>
</feature>
<keyword evidence="4" id="KW-0997">Cell inner membrane</keyword>
<feature type="domain" description="ABC transmembrane type-1" evidence="9">
    <location>
        <begin position="368"/>
        <end position="559"/>
    </location>
</feature>
<gene>
    <name evidence="10" type="ORF">EA472_04745</name>
</gene>